<evidence type="ECO:0000256" key="6">
    <source>
        <dbReference type="ARBA" id="ARBA00023136"/>
    </source>
</evidence>
<dbReference type="Proteomes" id="UP000695022">
    <property type="component" value="Unplaced"/>
</dbReference>
<dbReference type="GeneID" id="106814978"/>
<reference evidence="10" key="1">
    <citation type="submission" date="2025-08" db="UniProtKB">
        <authorList>
            <consortium name="RefSeq"/>
        </authorList>
    </citation>
    <scope>IDENTIFICATION</scope>
</reference>
<keyword evidence="9" id="KW-1185">Reference proteome</keyword>
<evidence type="ECO:0000256" key="7">
    <source>
        <dbReference type="SAM" id="Phobius"/>
    </source>
</evidence>
<comment type="similarity">
    <text evidence="2">Belongs to the major facilitator superfamily.</text>
</comment>
<evidence type="ECO:0000256" key="3">
    <source>
        <dbReference type="ARBA" id="ARBA00022448"/>
    </source>
</evidence>
<evidence type="ECO:0000313" key="9">
    <source>
        <dbReference type="Proteomes" id="UP000695022"/>
    </source>
</evidence>
<feature type="transmembrane region" description="Helical" evidence="7">
    <location>
        <begin position="269"/>
        <end position="287"/>
    </location>
</feature>
<dbReference type="InterPro" id="IPR005828">
    <property type="entry name" value="MFS_sugar_transport-like"/>
</dbReference>
<evidence type="ECO:0000256" key="5">
    <source>
        <dbReference type="ARBA" id="ARBA00022989"/>
    </source>
</evidence>
<dbReference type="Pfam" id="PF00083">
    <property type="entry name" value="Sugar_tr"/>
    <property type="match status" value="1"/>
</dbReference>
<evidence type="ECO:0000256" key="1">
    <source>
        <dbReference type="ARBA" id="ARBA00004141"/>
    </source>
</evidence>
<keyword evidence="4 7" id="KW-0812">Transmembrane</keyword>
<feature type="transmembrane region" description="Helical" evidence="7">
    <location>
        <begin position="384"/>
        <end position="403"/>
    </location>
</feature>
<gene>
    <name evidence="10" type="primary">LOC106814978</name>
</gene>
<feature type="domain" description="Major facilitator superfamily (MFS) profile" evidence="8">
    <location>
        <begin position="211"/>
        <end position="414"/>
    </location>
</feature>
<proteinExistence type="inferred from homology"/>
<comment type="subcellular location">
    <subcellularLocation>
        <location evidence="1">Membrane</location>
        <topology evidence="1">Multi-pass membrane protein</topology>
    </subcellularLocation>
</comment>
<protein>
    <submittedName>
        <fullName evidence="10">Synaptic vesicle 2-related protein-like</fullName>
    </submittedName>
</protein>
<dbReference type="PANTHER" id="PTHR23511">
    <property type="entry name" value="SYNAPTIC VESICLE GLYCOPROTEIN 2"/>
    <property type="match status" value="1"/>
</dbReference>
<dbReference type="Gene3D" id="1.20.1250.20">
    <property type="entry name" value="MFS general substrate transporter like domains"/>
    <property type="match status" value="2"/>
</dbReference>
<evidence type="ECO:0000313" key="10">
    <source>
        <dbReference type="RefSeq" id="XP_014674862.1"/>
    </source>
</evidence>
<dbReference type="PROSITE" id="PS50850">
    <property type="entry name" value="MFS"/>
    <property type="match status" value="1"/>
</dbReference>
<dbReference type="InterPro" id="IPR036259">
    <property type="entry name" value="MFS_trans_sf"/>
</dbReference>
<keyword evidence="3" id="KW-0813">Transport</keyword>
<dbReference type="RefSeq" id="XP_014674862.1">
    <property type="nucleotide sequence ID" value="XM_014819376.1"/>
</dbReference>
<dbReference type="SUPFAM" id="SSF103473">
    <property type="entry name" value="MFS general substrate transporter"/>
    <property type="match status" value="2"/>
</dbReference>
<dbReference type="InterPro" id="IPR020846">
    <property type="entry name" value="MFS_dom"/>
</dbReference>
<feature type="transmembrane region" description="Helical" evidence="7">
    <location>
        <begin position="296"/>
        <end position="312"/>
    </location>
</feature>
<evidence type="ECO:0000259" key="8">
    <source>
        <dbReference type="PROSITE" id="PS50850"/>
    </source>
</evidence>
<dbReference type="InterPro" id="IPR011701">
    <property type="entry name" value="MFS"/>
</dbReference>
<keyword evidence="6 7" id="KW-0472">Membrane</keyword>
<name>A0ABM1ERP1_PRICU</name>
<dbReference type="PANTHER" id="PTHR23511:SF5">
    <property type="entry name" value="MAJOR FACILITATOR-TYPE TRANSPORTER HXNZ-RELATED"/>
    <property type="match status" value="1"/>
</dbReference>
<organism evidence="9 10">
    <name type="scientific">Priapulus caudatus</name>
    <name type="common">Priapulid worm</name>
    <dbReference type="NCBI Taxonomy" id="37621"/>
    <lineage>
        <taxon>Eukaryota</taxon>
        <taxon>Metazoa</taxon>
        <taxon>Ecdysozoa</taxon>
        <taxon>Scalidophora</taxon>
        <taxon>Priapulida</taxon>
        <taxon>Priapulimorpha</taxon>
        <taxon>Priapulimorphida</taxon>
        <taxon>Priapulidae</taxon>
        <taxon>Priapulus</taxon>
    </lineage>
</organism>
<evidence type="ECO:0000256" key="4">
    <source>
        <dbReference type="ARBA" id="ARBA00022692"/>
    </source>
</evidence>
<feature type="transmembrane region" description="Helical" evidence="7">
    <location>
        <begin position="207"/>
        <end position="226"/>
    </location>
</feature>
<feature type="transmembrane region" description="Helical" evidence="7">
    <location>
        <begin position="318"/>
        <end position="340"/>
    </location>
</feature>
<accession>A0ABM1ERP1</accession>
<dbReference type="Pfam" id="PF07690">
    <property type="entry name" value="MFS_1"/>
    <property type="match status" value="1"/>
</dbReference>
<evidence type="ECO:0000256" key="2">
    <source>
        <dbReference type="ARBA" id="ARBA00008335"/>
    </source>
</evidence>
<feature type="transmembrane region" description="Helical" evidence="7">
    <location>
        <begin position="352"/>
        <end position="372"/>
    </location>
</feature>
<sequence>MANTYTVEQAVDAIGFGIFQVKLSLLTGLAWMADAMEMMILSILSPALHCDWRLTEFERATITTVVFCGMMASSGFWGYICDKYGRKAGDAVCRILRQDARAKVCRRMSEALARGCCWLCCVMPTMVGGWLLIFSAVLPLAISLTCVWLPESARYHIASGHPEKAVAVLERVARDNNRPMPLGRIVASTQTGKRGRVSDLFIPETRYVTILLWFIWLATAFTYYGLVLMTTELFEASDGCHGGDVSPPLAEASCYLTCRALSKKDYTDLLWTTLAEGPGLLVTFFIIDRIGRKKTMAVEFALFSLFTFLLFMCSTRGMLTFFIFVARAFVSGAFQAIYVYTPEVYPTTFRAVGLGTCSGFARVGAIITPFVAQVLLRKSVNATVAIYGTFGLFAAIGAMLLPIETQGRPMKDHH</sequence>
<feature type="transmembrane region" description="Helical" evidence="7">
    <location>
        <begin position="60"/>
        <end position="80"/>
    </location>
</feature>
<keyword evidence="5 7" id="KW-1133">Transmembrane helix</keyword>